<reference evidence="6 7" key="1">
    <citation type="submission" date="2018-10" db="EMBL/GenBank/DDBJ databases">
        <title>Relationship between Morphology and Antimicrobial Activity in Streptomyces.</title>
        <authorList>
            <person name="Kang H.J."/>
            <person name="Kim S.B."/>
        </authorList>
    </citation>
    <scope>NUCLEOTIDE SEQUENCE [LARGE SCALE GENOMIC DNA]</scope>
    <source>
        <strain evidence="6 7">BH38</strain>
    </source>
</reference>
<accession>A0A387H7G3</accession>
<dbReference type="OrthoDB" id="79118at2"/>
<dbReference type="KEGG" id="shun:DWB77_01893"/>
<comment type="similarity">
    <text evidence="1">Belongs to the LysR transcriptional regulatory family.</text>
</comment>
<keyword evidence="3" id="KW-0238">DNA-binding</keyword>
<evidence type="ECO:0000313" key="6">
    <source>
        <dbReference type="EMBL" id="AYG79775.1"/>
    </source>
</evidence>
<dbReference type="GO" id="GO:0003677">
    <property type="term" value="F:DNA binding"/>
    <property type="evidence" value="ECO:0007669"/>
    <property type="project" value="UniProtKB-KW"/>
</dbReference>
<dbReference type="GO" id="GO:0003700">
    <property type="term" value="F:DNA-binding transcription factor activity"/>
    <property type="evidence" value="ECO:0007669"/>
    <property type="project" value="TreeGrafter"/>
</dbReference>
<dbReference type="InterPro" id="IPR005119">
    <property type="entry name" value="LysR_subst-bd"/>
</dbReference>
<keyword evidence="4" id="KW-0804">Transcription</keyword>
<dbReference type="AlphaFoldDB" id="A0A387H7G3"/>
<dbReference type="GO" id="GO:0032993">
    <property type="term" value="C:protein-DNA complex"/>
    <property type="evidence" value="ECO:0007669"/>
    <property type="project" value="TreeGrafter"/>
</dbReference>
<feature type="domain" description="LysR substrate-binding" evidence="5">
    <location>
        <begin position="44"/>
        <end position="209"/>
    </location>
</feature>
<dbReference type="Proteomes" id="UP000271554">
    <property type="component" value="Chromosome"/>
</dbReference>
<keyword evidence="2" id="KW-0805">Transcription regulation</keyword>
<dbReference type="SUPFAM" id="SSF53850">
    <property type="entry name" value="Periplasmic binding protein-like II"/>
    <property type="match status" value="1"/>
</dbReference>
<dbReference type="RefSeq" id="WP_120720818.1">
    <property type="nucleotide sequence ID" value="NZ_CP032698.1"/>
</dbReference>
<dbReference type="EMBL" id="CP032698">
    <property type="protein sequence ID" value="AYG79775.1"/>
    <property type="molecule type" value="Genomic_DNA"/>
</dbReference>
<protein>
    <recommendedName>
        <fullName evidence="5">LysR substrate-binding domain-containing protein</fullName>
    </recommendedName>
</protein>
<dbReference type="PANTHER" id="PTHR30346">
    <property type="entry name" value="TRANSCRIPTIONAL DUAL REGULATOR HCAR-RELATED"/>
    <property type="match status" value="1"/>
</dbReference>
<sequence>MPPAPPATPAESQAPGRPVRLGIHGARHLATRIITGAGHRPEDVEFVPYDVAEPFRPLREHTVDVMIVKYGLQEPDVAVSGPVAHDGRALIVGAGHPLADRASVSIEEAAPYDAFSCPGEFPPYVWDLVVPRHTPAGVPIRRVHPMTTVEGMVEILATTHAVHVSFQSLDAVLPPHIRAVPLHDLPPAPVTLAWLRDTPLTPRAAALVADAERNAP</sequence>
<dbReference type="Pfam" id="PF03466">
    <property type="entry name" value="LysR_substrate"/>
    <property type="match status" value="1"/>
</dbReference>
<dbReference type="PANTHER" id="PTHR30346:SF0">
    <property type="entry name" value="HCA OPERON TRANSCRIPTIONAL ACTIVATOR HCAR"/>
    <property type="match status" value="1"/>
</dbReference>
<organism evidence="6 7">
    <name type="scientific">Streptomyces hundungensis</name>
    <dbReference type="NCBI Taxonomy" id="1077946"/>
    <lineage>
        <taxon>Bacteria</taxon>
        <taxon>Bacillati</taxon>
        <taxon>Actinomycetota</taxon>
        <taxon>Actinomycetes</taxon>
        <taxon>Kitasatosporales</taxon>
        <taxon>Streptomycetaceae</taxon>
        <taxon>Streptomyces</taxon>
    </lineage>
</organism>
<evidence type="ECO:0000259" key="5">
    <source>
        <dbReference type="Pfam" id="PF03466"/>
    </source>
</evidence>
<proteinExistence type="inferred from homology"/>
<evidence type="ECO:0000256" key="4">
    <source>
        <dbReference type="ARBA" id="ARBA00023163"/>
    </source>
</evidence>
<dbReference type="CDD" id="cd05466">
    <property type="entry name" value="PBP2_LTTR_substrate"/>
    <property type="match status" value="1"/>
</dbReference>
<name>A0A387H7G3_9ACTN</name>
<evidence type="ECO:0000313" key="7">
    <source>
        <dbReference type="Proteomes" id="UP000271554"/>
    </source>
</evidence>
<gene>
    <name evidence="6" type="ORF">DWB77_01893</name>
</gene>
<evidence type="ECO:0000256" key="1">
    <source>
        <dbReference type="ARBA" id="ARBA00009437"/>
    </source>
</evidence>
<evidence type="ECO:0000256" key="2">
    <source>
        <dbReference type="ARBA" id="ARBA00023015"/>
    </source>
</evidence>
<keyword evidence="7" id="KW-1185">Reference proteome</keyword>
<evidence type="ECO:0000256" key="3">
    <source>
        <dbReference type="ARBA" id="ARBA00023125"/>
    </source>
</evidence>
<dbReference type="Gene3D" id="3.40.190.10">
    <property type="entry name" value="Periplasmic binding protein-like II"/>
    <property type="match status" value="2"/>
</dbReference>